<dbReference type="AlphaFoldDB" id="L9WFM3"/>
<reference evidence="2 3" key="1">
    <citation type="journal article" date="2014" name="PLoS Genet.">
        <title>Phylogenetically driven sequencing of extremely halophilic archaea reveals strategies for static and dynamic osmo-response.</title>
        <authorList>
            <person name="Becker E.A."/>
            <person name="Seitzer P.M."/>
            <person name="Tritt A."/>
            <person name="Larsen D."/>
            <person name="Krusor M."/>
            <person name="Yao A.I."/>
            <person name="Wu D."/>
            <person name="Madern D."/>
            <person name="Eisen J.A."/>
            <person name="Darling A.E."/>
            <person name="Facciotti M.T."/>
        </authorList>
    </citation>
    <scope>NUCLEOTIDE SEQUENCE [LARGE SCALE GENOMIC DNA]</scope>
    <source>
        <strain evidence="2 3">JCM 14089</strain>
    </source>
</reference>
<dbReference type="Pfam" id="PF18545">
    <property type="entry name" value="HalOD1"/>
    <property type="match status" value="1"/>
</dbReference>
<dbReference type="Proteomes" id="UP000011661">
    <property type="component" value="Unassembled WGS sequence"/>
</dbReference>
<accession>L9WFM3</accession>
<sequence length="108" mass="11519">MESLEYSRELEAYRAQYDQDSTSASIAVVAAMADILGADPLELDRLYDAVDTDALDKLGQVQGTPNGAVDISFTFEGYAITLSSDGVMAISPPAHERTGVRETGATNE</sequence>
<dbReference type="eggNOG" id="arCOG08980">
    <property type="taxonomic scope" value="Archaea"/>
</dbReference>
<comment type="caution">
    <text evidence="2">The sequence shown here is derived from an EMBL/GenBank/DDBJ whole genome shotgun (WGS) entry which is preliminary data.</text>
</comment>
<dbReference type="STRING" id="1230460.C495_02495"/>
<feature type="domain" description="Halobacterial output" evidence="1">
    <location>
        <begin position="20"/>
        <end position="92"/>
    </location>
</feature>
<dbReference type="PATRIC" id="fig|1230460.4.peg.500"/>
<evidence type="ECO:0000313" key="2">
    <source>
        <dbReference type="EMBL" id="ELY48305.1"/>
    </source>
</evidence>
<dbReference type="EMBL" id="AOHX01000025">
    <property type="protein sequence ID" value="ELY48305.1"/>
    <property type="molecule type" value="Genomic_DNA"/>
</dbReference>
<protein>
    <recommendedName>
        <fullName evidence="1">Halobacterial output domain-containing protein</fullName>
    </recommendedName>
</protein>
<name>L9WFM3_9EURY</name>
<dbReference type="InterPro" id="IPR040624">
    <property type="entry name" value="HalOD1"/>
</dbReference>
<dbReference type="OrthoDB" id="205616at2157"/>
<organism evidence="2 3">
    <name type="scientific">Natronorubrum sulfidifaciens JCM 14089</name>
    <dbReference type="NCBI Taxonomy" id="1230460"/>
    <lineage>
        <taxon>Archaea</taxon>
        <taxon>Methanobacteriati</taxon>
        <taxon>Methanobacteriota</taxon>
        <taxon>Stenosarchaea group</taxon>
        <taxon>Halobacteria</taxon>
        <taxon>Halobacteriales</taxon>
        <taxon>Natrialbaceae</taxon>
        <taxon>Natronorubrum</taxon>
    </lineage>
</organism>
<evidence type="ECO:0000313" key="3">
    <source>
        <dbReference type="Proteomes" id="UP000011661"/>
    </source>
</evidence>
<evidence type="ECO:0000259" key="1">
    <source>
        <dbReference type="Pfam" id="PF18545"/>
    </source>
</evidence>
<proteinExistence type="predicted"/>
<keyword evidence="3" id="KW-1185">Reference proteome</keyword>
<gene>
    <name evidence="2" type="ORF">C495_02495</name>
</gene>